<sequence>RKYLGGQRPSEILDLLISGTPASLQLLIEERKKARARRFLKNLPQLKKNRLIYRKRKHLCTGFWAPIWVLVTMYLLLSYSVATVARAFYRPVVLIC</sequence>
<name>A0A0V0GPA0_SOLCH</name>
<keyword evidence="1" id="KW-0472">Membrane</keyword>
<protein>
    <submittedName>
        <fullName evidence="2">Putative ovule protein</fullName>
    </submittedName>
</protein>
<keyword evidence="1" id="KW-1133">Transmembrane helix</keyword>
<evidence type="ECO:0000313" key="2">
    <source>
        <dbReference type="EMBL" id="JAP10066.1"/>
    </source>
</evidence>
<reference evidence="2" key="1">
    <citation type="submission" date="2015-12" db="EMBL/GenBank/DDBJ databases">
        <title>Gene expression during late stages of embryo sac development: a critical building block for successful pollen-pistil interactions.</title>
        <authorList>
            <person name="Liu Y."/>
            <person name="Joly V."/>
            <person name="Sabar M."/>
            <person name="Matton D.P."/>
        </authorList>
    </citation>
    <scope>NUCLEOTIDE SEQUENCE</scope>
</reference>
<evidence type="ECO:0000256" key="1">
    <source>
        <dbReference type="SAM" id="Phobius"/>
    </source>
</evidence>
<dbReference type="AlphaFoldDB" id="A0A0V0GPA0"/>
<feature type="transmembrane region" description="Helical" evidence="1">
    <location>
        <begin position="59"/>
        <end position="82"/>
    </location>
</feature>
<organism evidence="2">
    <name type="scientific">Solanum chacoense</name>
    <name type="common">Chaco potato</name>
    <dbReference type="NCBI Taxonomy" id="4108"/>
    <lineage>
        <taxon>Eukaryota</taxon>
        <taxon>Viridiplantae</taxon>
        <taxon>Streptophyta</taxon>
        <taxon>Embryophyta</taxon>
        <taxon>Tracheophyta</taxon>
        <taxon>Spermatophyta</taxon>
        <taxon>Magnoliopsida</taxon>
        <taxon>eudicotyledons</taxon>
        <taxon>Gunneridae</taxon>
        <taxon>Pentapetalae</taxon>
        <taxon>asterids</taxon>
        <taxon>lamiids</taxon>
        <taxon>Solanales</taxon>
        <taxon>Solanaceae</taxon>
        <taxon>Solanoideae</taxon>
        <taxon>Solaneae</taxon>
        <taxon>Solanum</taxon>
    </lineage>
</organism>
<proteinExistence type="predicted"/>
<keyword evidence="1" id="KW-0812">Transmembrane</keyword>
<accession>A0A0V0GPA0</accession>
<dbReference type="EMBL" id="GEDG01033801">
    <property type="protein sequence ID" value="JAP10066.1"/>
    <property type="molecule type" value="Transcribed_RNA"/>
</dbReference>
<feature type="non-terminal residue" evidence="2">
    <location>
        <position position="1"/>
    </location>
</feature>